<comment type="catalytic activity">
    <reaction evidence="1">
        <text>[E2 ubiquitin-conjugating enzyme]-S-ubiquitinyl-L-cysteine + [acceptor protein]-L-lysine = [E2 ubiquitin-conjugating enzyme]-L-cysteine + [acceptor protein]-N(6)-ubiquitinyl-L-lysine.</text>
        <dbReference type="EC" id="2.3.2.31"/>
    </reaction>
</comment>
<feature type="compositionally biased region" description="Low complexity" evidence="9">
    <location>
        <begin position="136"/>
        <end position="176"/>
    </location>
</feature>
<evidence type="ECO:0000256" key="2">
    <source>
        <dbReference type="ARBA" id="ARBA00012251"/>
    </source>
</evidence>
<keyword evidence="7" id="KW-0833">Ubl conjugation pathway</keyword>
<dbReference type="CDD" id="cd22584">
    <property type="entry name" value="Rcat_RBR_unk"/>
    <property type="match status" value="1"/>
</dbReference>
<evidence type="ECO:0000256" key="6">
    <source>
        <dbReference type="ARBA" id="ARBA00022771"/>
    </source>
</evidence>
<evidence type="ECO:0000256" key="3">
    <source>
        <dbReference type="ARBA" id="ARBA00022679"/>
    </source>
</evidence>
<accession>A0A0B7FXV8</accession>
<evidence type="ECO:0000256" key="7">
    <source>
        <dbReference type="ARBA" id="ARBA00022786"/>
    </source>
</evidence>
<dbReference type="Proteomes" id="UP000059188">
    <property type="component" value="Unassembled WGS sequence"/>
</dbReference>
<name>A0A0B7FXV8_THACB</name>
<protein>
    <recommendedName>
        <fullName evidence="2">RBR-type E3 ubiquitin transferase</fullName>
        <ecNumber evidence="2">2.3.2.31</ecNumber>
    </recommendedName>
</protein>
<evidence type="ECO:0000313" key="11">
    <source>
        <dbReference type="EMBL" id="CEL61699.1"/>
    </source>
</evidence>
<dbReference type="EC" id="2.3.2.31" evidence="2"/>
<keyword evidence="8" id="KW-0862">Zinc</keyword>
<dbReference type="InterPro" id="IPR031127">
    <property type="entry name" value="E3_UB_ligase_RBR"/>
</dbReference>
<reference evidence="11 12" key="1">
    <citation type="submission" date="2014-11" db="EMBL/GenBank/DDBJ databases">
        <authorList>
            <person name="Wibberg Daniel"/>
        </authorList>
    </citation>
    <scope>NUCLEOTIDE SEQUENCE [LARGE SCALE GENOMIC DNA]</scope>
    <source>
        <strain evidence="11">Rhizoctonia solani AG1-IB 7/3/14</strain>
    </source>
</reference>
<gene>
    <name evidence="11" type="ORF">RSOLAG1IB_04449</name>
</gene>
<dbReference type="PROSITE" id="PS51873">
    <property type="entry name" value="TRIAD"/>
    <property type="match status" value="1"/>
</dbReference>
<dbReference type="GO" id="GO:0061630">
    <property type="term" value="F:ubiquitin protein ligase activity"/>
    <property type="evidence" value="ECO:0007669"/>
    <property type="project" value="UniProtKB-EC"/>
</dbReference>
<dbReference type="Gene3D" id="1.20.120.1750">
    <property type="match status" value="1"/>
</dbReference>
<dbReference type="Pfam" id="PF01485">
    <property type="entry name" value="IBR"/>
    <property type="match status" value="2"/>
</dbReference>
<keyword evidence="3" id="KW-0808">Transferase</keyword>
<dbReference type="PANTHER" id="PTHR11685">
    <property type="entry name" value="RBR FAMILY RING FINGER AND IBR DOMAIN-CONTAINING"/>
    <property type="match status" value="1"/>
</dbReference>
<evidence type="ECO:0000256" key="4">
    <source>
        <dbReference type="ARBA" id="ARBA00022723"/>
    </source>
</evidence>
<proteinExistence type="predicted"/>
<keyword evidence="5" id="KW-0677">Repeat</keyword>
<dbReference type="InterPro" id="IPR002867">
    <property type="entry name" value="IBR_dom"/>
</dbReference>
<evidence type="ECO:0000256" key="1">
    <source>
        <dbReference type="ARBA" id="ARBA00001798"/>
    </source>
</evidence>
<keyword evidence="4" id="KW-0479">Metal-binding</keyword>
<evidence type="ECO:0000256" key="8">
    <source>
        <dbReference type="ARBA" id="ARBA00022833"/>
    </source>
</evidence>
<evidence type="ECO:0000256" key="9">
    <source>
        <dbReference type="SAM" id="MobiDB-lite"/>
    </source>
</evidence>
<evidence type="ECO:0000313" key="12">
    <source>
        <dbReference type="Proteomes" id="UP000059188"/>
    </source>
</evidence>
<evidence type="ECO:0000259" key="10">
    <source>
        <dbReference type="PROSITE" id="PS51873"/>
    </source>
</evidence>
<feature type="domain" description="RING-type" evidence="10">
    <location>
        <begin position="194"/>
        <end position="382"/>
    </location>
</feature>
<dbReference type="STRING" id="1108050.A0A0B7FXV8"/>
<dbReference type="OrthoDB" id="9977870at2759"/>
<keyword evidence="6" id="KW-0863">Zinc-finger</keyword>
<dbReference type="GO" id="GO:0008270">
    <property type="term" value="F:zinc ion binding"/>
    <property type="evidence" value="ECO:0007669"/>
    <property type="project" value="UniProtKB-KW"/>
</dbReference>
<dbReference type="InterPro" id="IPR044066">
    <property type="entry name" value="TRIAD_supradom"/>
</dbReference>
<dbReference type="GO" id="GO:0016567">
    <property type="term" value="P:protein ubiquitination"/>
    <property type="evidence" value="ECO:0007669"/>
    <property type="project" value="InterPro"/>
</dbReference>
<dbReference type="AlphaFoldDB" id="A0A0B7FXV8"/>
<feature type="region of interest" description="Disordered" evidence="9">
    <location>
        <begin position="128"/>
        <end position="186"/>
    </location>
</feature>
<dbReference type="EMBL" id="LN679105">
    <property type="protein sequence ID" value="CEL61699.1"/>
    <property type="molecule type" value="Genomic_DNA"/>
</dbReference>
<organism evidence="11 12">
    <name type="scientific">Thanatephorus cucumeris (strain AG1-IB / isolate 7/3/14)</name>
    <name type="common">Lettuce bottom rot fungus</name>
    <name type="synonym">Rhizoctonia solani</name>
    <dbReference type="NCBI Taxonomy" id="1108050"/>
    <lineage>
        <taxon>Eukaryota</taxon>
        <taxon>Fungi</taxon>
        <taxon>Dikarya</taxon>
        <taxon>Basidiomycota</taxon>
        <taxon>Agaricomycotina</taxon>
        <taxon>Agaricomycetes</taxon>
        <taxon>Cantharellales</taxon>
        <taxon>Ceratobasidiaceae</taxon>
        <taxon>Rhizoctonia</taxon>
        <taxon>Rhizoctonia solani AG-1</taxon>
    </lineage>
</organism>
<sequence>MAWLKPVNALISTSYPQLLLALGSSYHPPTQPTMSEENELVLEATAHMQLLDLEDRRAELMPDDPTRSELEITYDIIEVDIQATLQSIRDRRIARAIHGAGRAADSLLINTIAQNELRAQNERERLLRLSRRSSRPSESSSSPGSSSSSDRSSASDSEPSDPSSPSSSISRLPGPSKRTEVNVPPVLRLPDGRDTVECIICSDLTAAAYQAPCGCFYDRNCIIKLFTKAMDDESMFPPRCCTQIIPLDQVRPILSSELIQTFKQKETEFSTPNRLYCSNRACSSFLGGAATTERGKTTMMCSTCLISTCSFCKGVAHAAHVPCKNDAAAQQVLTLGTQSGWMACPSCHHLVEKTGGCNHMVCRCRNQFCYACGTQWPSCRHG</sequence>
<dbReference type="SUPFAM" id="SSF57850">
    <property type="entry name" value="RING/U-box"/>
    <property type="match status" value="2"/>
</dbReference>
<evidence type="ECO:0000256" key="5">
    <source>
        <dbReference type="ARBA" id="ARBA00022737"/>
    </source>
</evidence>
<keyword evidence="12" id="KW-1185">Reference proteome</keyword>